<dbReference type="AlphaFoldDB" id="A0A1C6SR81"/>
<keyword evidence="1" id="KW-0812">Transmembrane</keyword>
<reference evidence="2 3" key="1">
    <citation type="submission" date="2016-06" db="EMBL/GenBank/DDBJ databases">
        <authorList>
            <person name="Kjaerup R.B."/>
            <person name="Dalgaard T.S."/>
            <person name="Juul-Madsen H.R."/>
        </authorList>
    </citation>
    <scope>NUCLEOTIDE SEQUENCE [LARGE SCALE GENOMIC DNA]</scope>
    <source>
        <strain evidence="2 3">DSM 43818</strain>
    </source>
</reference>
<evidence type="ECO:0000313" key="2">
    <source>
        <dbReference type="EMBL" id="SCL32081.1"/>
    </source>
</evidence>
<dbReference type="EMBL" id="FMHT01000003">
    <property type="protein sequence ID" value="SCL32081.1"/>
    <property type="molecule type" value="Genomic_DNA"/>
</dbReference>
<feature type="transmembrane region" description="Helical" evidence="1">
    <location>
        <begin position="128"/>
        <end position="156"/>
    </location>
</feature>
<keyword evidence="1" id="KW-0472">Membrane</keyword>
<dbReference type="RefSeq" id="WP_091086169.1">
    <property type="nucleotide sequence ID" value="NZ_FMHT01000003.1"/>
</dbReference>
<organism evidence="2 3">
    <name type="scientific">Micromonospora nigra</name>
    <dbReference type="NCBI Taxonomy" id="145857"/>
    <lineage>
        <taxon>Bacteria</taxon>
        <taxon>Bacillati</taxon>
        <taxon>Actinomycetota</taxon>
        <taxon>Actinomycetes</taxon>
        <taxon>Micromonosporales</taxon>
        <taxon>Micromonosporaceae</taxon>
        <taxon>Micromonospora</taxon>
    </lineage>
</organism>
<keyword evidence="1" id="KW-1133">Transmembrane helix</keyword>
<dbReference type="STRING" id="145857.GA0070616_4384"/>
<keyword evidence="3" id="KW-1185">Reference proteome</keyword>
<sequence>MTDEQLRRVAATRPGFATYPTSRPGTPSWWRRSVDGVPPGRTVTGRDVARYARQLGMPIEPWQEQVLDWAYRAQPTAAIIPGRATCCDDCAYWKLTARQAYDYHRRIHAYHGRRHEQWRTKADRIGRIAVGLWIAVAILLAVCLVAVAGTALMAWITRGMT</sequence>
<evidence type="ECO:0000313" key="3">
    <source>
        <dbReference type="Proteomes" id="UP000199699"/>
    </source>
</evidence>
<accession>A0A1C6SR81</accession>
<dbReference type="Proteomes" id="UP000199699">
    <property type="component" value="Unassembled WGS sequence"/>
</dbReference>
<protein>
    <submittedName>
        <fullName evidence="2">Uncharacterized protein</fullName>
    </submittedName>
</protein>
<name>A0A1C6SR81_9ACTN</name>
<proteinExistence type="predicted"/>
<gene>
    <name evidence="2" type="ORF">GA0070616_4384</name>
</gene>
<evidence type="ECO:0000256" key="1">
    <source>
        <dbReference type="SAM" id="Phobius"/>
    </source>
</evidence>
<dbReference type="OrthoDB" id="3268930at2"/>